<gene>
    <name evidence="1" type="ORF">CDQ91_07990</name>
</gene>
<keyword evidence="2" id="KW-1185">Reference proteome</keyword>
<evidence type="ECO:0000313" key="2">
    <source>
        <dbReference type="Proteomes" id="UP000197097"/>
    </source>
</evidence>
<name>A0A246JZ83_9SPHN</name>
<sequence>MGCEITAIKGATGLDPHTLWIEGQMLRGRFIDAFARLEGAVTEYLIRLEFKAAPRAPFSHKLKHLTAARDRFCQPAKLDDRVKAIGELNKVRADVVHAALTIIVQYDEINAIEHWLGFQNASYPETPLRVLSLKQLKQMTLEANQLATQFSQQRLKEATPAAPASASA</sequence>
<reference evidence="1 2" key="1">
    <citation type="journal article" date="2002" name="Int. J. Syst. Evol. Microbiol.">
        <title>Sphingopyxis witflariensis sp. nov., isolated from activated sludge.</title>
        <authorList>
            <person name="Kampfer P."/>
            <person name="Witzenberger R."/>
            <person name="Denner E.B."/>
            <person name="Busse H.J."/>
            <person name="Neef A."/>
        </authorList>
    </citation>
    <scope>NUCLEOTIDE SEQUENCE [LARGE SCALE GENOMIC DNA]</scope>
    <source>
        <strain evidence="1 2">DSM 14551</strain>
    </source>
</reference>
<proteinExistence type="predicted"/>
<dbReference type="OrthoDB" id="7449740at2"/>
<protein>
    <submittedName>
        <fullName evidence="1">Uncharacterized protein</fullName>
    </submittedName>
</protein>
<dbReference type="Proteomes" id="UP000197097">
    <property type="component" value="Unassembled WGS sequence"/>
</dbReference>
<accession>A0A246JZ83</accession>
<dbReference type="EMBL" id="NISJ01000003">
    <property type="protein sequence ID" value="OWQ98410.1"/>
    <property type="molecule type" value="Genomic_DNA"/>
</dbReference>
<comment type="caution">
    <text evidence="1">The sequence shown here is derived from an EMBL/GenBank/DDBJ whole genome shotgun (WGS) entry which is preliminary data.</text>
</comment>
<dbReference type="RefSeq" id="WP_088472183.1">
    <property type="nucleotide sequence ID" value="NZ_NISJ01000003.1"/>
</dbReference>
<dbReference type="AlphaFoldDB" id="A0A246JZ83"/>
<evidence type="ECO:0000313" key="1">
    <source>
        <dbReference type="EMBL" id="OWQ98410.1"/>
    </source>
</evidence>
<organism evidence="1 2">
    <name type="scientific">Sphingopyxis witflariensis</name>
    <dbReference type="NCBI Taxonomy" id="173675"/>
    <lineage>
        <taxon>Bacteria</taxon>
        <taxon>Pseudomonadati</taxon>
        <taxon>Pseudomonadota</taxon>
        <taxon>Alphaproteobacteria</taxon>
        <taxon>Sphingomonadales</taxon>
        <taxon>Sphingomonadaceae</taxon>
        <taxon>Sphingopyxis</taxon>
    </lineage>
</organism>